<organism evidence="1 2">
    <name type="scientific">Bacillus infantis</name>
    <dbReference type="NCBI Taxonomy" id="324767"/>
    <lineage>
        <taxon>Bacteria</taxon>
        <taxon>Bacillati</taxon>
        <taxon>Bacillota</taxon>
        <taxon>Bacilli</taxon>
        <taxon>Bacillales</taxon>
        <taxon>Bacillaceae</taxon>
        <taxon>Bacillus</taxon>
    </lineage>
</organism>
<evidence type="ECO:0000313" key="1">
    <source>
        <dbReference type="EMBL" id="TYS45972.1"/>
    </source>
</evidence>
<reference evidence="1 2" key="1">
    <citation type="submission" date="2019-08" db="EMBL/GenBank/DDBJ databases">
        <title>Bacillus genomes from the desert of Cuatro Cienegas, Coahuila.</title>
        <authorList>
            <person name="Olmedo-Alvarez G."/>
        </authorList>
    </citation>
    <scope>NUCLEOTIDE SEQUENCE [LARGE SCALE GENOMIC DNA]</scope>
    <source>
        <strain evidence="1 2">CH446_14T</strain>
    </source>
</reference>
<dbReference type="RefSeq" id="WP_148976064.1">
    <property type="nucleotide sequence ID" value="NZ_JBNIKU010000003.1"/>
</dbReference>
<protein>
    <recommendedName>
        <fullName evidence="3">Fur-regulated basic protein FbpA</fullName>
    </recommendedName>
</protein>
<dbReference type="Proteomes" id="UP000322139">
    <property type="component" value="Unassembled WGS sequence"/>
</dbReference>
<gene>
    <name evidence="1" type="ORF">FZD51_18195</name>
</gene>
<dbReference type="EMBL" id="VTER01000009">
    <property type="protein sequence ID" value="TYS45972.1"/>
    <property type="molecule type" value="Genomic_DNA"/>
</dbReference>
<sequence>MSRRTISSEMKKTSKSIHMEEWIWELSGHIQPCRSGAIKELFLDRIRTELVKEGLIDEDAAITKEHGELFAVLMEKRAKSCG</sequence>
<comment type="caution">
    <text evidence="1">The sequence shown here is derived from an EMBL/GenBank/DDBJ whole genome shotgun (WGS) entry which is preliminary data.</text>
</comment>
<dbReference type="AlphaFoldDB" id="A0A5D4R8M9"/>
<evidence type="ECO:0008006" key="3">
    <source>
        <dbReference type="Google" id="ProtNLM"/>
    </source>
</evidence>
<name>A0A5D4R8M9_9BACI</name>
<proteinExistence type="predicted"/>
<evidence type="ECO:0000313" key="2">
    <source>
        <dbReference type="Proteomes" id="UP000322139"/>
    </source>
</evidence>
<accession>A0A5D4R8M9</accession>